<dbReference type="EMBL" id="CAJVQA010000764">
    <property type="protein sequence ID" value="CAG8489589.1"/>
    <property type="molecule type" value="Genomic_DNA"/>
</dbReference>
<name>A0A9N8WMI2_9GLOM</name>
<reference evidence="1" key="1">
    <citation type="submission" date="2021-06" db="EMBL/GenBank/DDBJ databases">
        <authorList>
            <person name="Kallberg Y."/>
            <person name="Tangrot J."/>
            <person name="Rosling A."/>
        </authorList>
    </citation>
    <scope>NUCLEOTIDE SEQUENCE</scope>
    <source>
        <strain evidence="1">FL966</strain>
    </source>
</reference>
<dbReference type="AlphaFoldDB" id="A0A9N8WMI2"/>
<accession>A0A9N8WMI2</accession>
<comment type="caution">
    <text evidence="1">The sequence shown here is derived from an EMBL/GenBank/DDBJ whole genome shotgun (WGS) entry which is preliminary data.</text>
</comment>
<dbReference type="Proteomes" id="UP000789759">
    <property type="component" value="Unassembled WGS sequence"/>
</dbReference>
<sequence>MQLLFNASHNQKNYLFCKPIVINPKSASVSYNLTLTALIKITTTDEEAIQNN</sequence>
<organism evidence="1 2">
    <name type="scientific">Cetraspora pellucida</name>
    <dbReference type="NCBI Taxonomy" id="1433469"/>
    <lineage>
        <taxon>Eukaryota</taxon>
        <taxon>Fungi</taxon>
        <taxon>Fungi incertae sedis</taxon>
        <taxon>Mucoromycota</taxon>
        <taxon>Glomeromycotina</taxon>
        <taxon>Glomeromycetes</taxon>
        <taxon>Diversisporales</taxon>
        <taxon>Gigasporaceae</taxon>
        <taxon>Cetraspora</taxon>
    </lineage>
</organism>
<evidence type="ECO:0000313" key="1">
    <source>
        <dbReference type="EMBL" id="CAG8489589.1"/>
    </source>
</evidence>
<proteinExistence type="predicted"/>
<evidence type="ECO:0000313" key="2">
    <source>
        <dbReference type="Proteomes" id="UP000789759"/>
    </source>
</evidence>
<gene>
    <name evidence="1" type="ORF">CPELLU_LOCUS1915</name>
</gene>
<protein>
    <submittedName>
        <fullName evidence="1">22303_t:CDS:1</fullName>
    </submittedName>
</protein>
<keyword evidence="2" id="KW-1185">Reference proteome</keyword>